<evidence type="ECO:0000256" key="1">
    <source>
        <dbReference type="SAM" id="MobiDB-lite"/>
    </source>
</evidence>
<keyword evidence="3" id="KW-1185">Reference proteome</keyword>
<accession>A0A8W8NPX9</accession>
<name>A0A8W8NPX9_MAGGI</name>
<feature type="compositionally biased region" description="Polar residues" evidence="1">
    <location>
        <begin position="54"/>
        <end position="74"/>
    </location>
</feature>
<dbReference type="EnsemblMetazoa" id="G8633.1">
    <property type="protein sequence ID" value="G8633.1:cds"/>
    <property type="gene ID" value="G8633"/>
</dbReference>
<evidence type="ECO:0000313" key="3">
    <source>
        <dbReference type="Proteomes" id="UP000005408"/>
    </source>
</evidence>
<proteinExistence type="predicted"/>
<feature type="compositionally biased region" description="Low complexity" evidence="1">
    <location>
        <begin position="84"/>
        <end position="94"/>
    </location>
</feature>
<organism evidence="2 3">
    <name type="scientific">Magallana gigas</name>
    <name type="common">Pacific oyster</name>
    <name type="synonym">Crassostrea gigas</name>
    <dbReference type="NCBI Taxonomy" id="29159"/>
    <lineage>
        <taxon>Eukaryota</taxon>
        <taxon>Metazoa</taxon>
        <taxon>Spiralia</taxon>
        <taxon>Lophotrochozoa</taxon>
        <taxon>Mollusca</taxon>
        <taxon>Bivalvia</taxon>
        <taxon>Autobranchia</taxon>
        <taxon>Pteriomorphia</taxon>
        <taxon>Ostreida</taxon>
        <taxon>Ostreoidea</taxon>
        <taxon>Ostreidae</taxon>
        <taxon>Magallana</taxon>
    </lineage>
</organism>
<reference evidence="2" key="1">
    <citation type="submission" date="2022-08" db="UniProtKB">
        <authorList>
            <consortium name="EnsemblMetazoa"/>
        </authorList>
    </citation>
    <scope>IDENTIFICATION</scope>
    <source>
        <strain evidence="2">05x7-T-G4-1.051#20</strain>
    </source>
</reference>
<feature type="region of interest" description="Disordered" evidence="1">
    <location>
        <begin position="1"/>
        <end position="181"/>
    </location>
</feature>
<feature type="compositionally biased region" description="Polar residues" evidence="1">
    <location>
        <begin position="119"/>
        <end position="133"/>
    </location>
</feature>
<sequence length="181" mass="19912">MGLNPKGNNPEELGQWMKDYIAQTKDSPPGASKVEQTGVRQDVKPKIPPLSLPSEGSSISRTRSVTTLSPTAENSDMEELKGMVQQLVSSVQQQNAPQQYREEESEWRYAVISQEEQSDNNSNIIGESQVQTEADQDPGETQGDAHSSRDTVSVEEDISVRDSTDSSATQNETNQEETPDN</sequence>
<dbReference type="Proteomes" id="UP000005408">
    <property type="component" value="Unassembled WGS sequence"/>
</dbReference>
<dbReference type="AlphaFoldDB" id="A0A8W8NPX9"/>
<evidence type="ECO:0000313" key="2">
    <source>
        <dbReference type="EnsemblMetazoa" id="G8633.1:cds"/>
    </source>
</evidence>
<protein>
    <submittedName>
        <fullName evidence="2">Uncharacterized protein</fullName>
    </submittedName>
</protein>